<dbReference type="SMART" id="SM00726">
    <property type="entry name" value="UIM"/>
    <property type="match status" value="2"/>
</dbReference>
<dbReference type="InterPro" id="IPR039785">
    <property type="entry name" value="MINY3/4"/>
</dbReference>
<dbReference type="GO" id="GO:1990380">
    <property type="term" value="F:K48-linked deubiquitinase activity"/>
    <property type="evidence" value="ECO:0007669"/>
    <property type="project" value="InterPro"/>
</dbReference>
<comment type="function">
    <text evidence="2">Hydrolase that can remove 'Lys-48'-linked conjugated ubiquitin from proteins.</text>
</comment>
<dbReference type="EC" id="3.4.19.12" evidence="4"/>
<dbReference type="Pfam" id="PF13898">
    <property type="entry name" value="MINDY-3_4_CD"/>
    <property type="match status" value="1"/>
</dbReference>
<reference evidence="10 11" key="1">
    <citation type="submission" date="2014-04" db="EMBL/GenBank/DDBJ databases">
        <authorList>
            <person name="Sibley D."/>
            <person name="Venepally P."/>
            <person name="Karamycheva S."/>
            <person name="Hadjithomas M."/>
            <person name="Khan A."/>
            <person name="Brunk B."/>
            <person name="Roos D."/>
            <person name="Caler E."/>
            <person name="Lorenzi H."/>
        </authorList>
    </citation>
    <scope>NUCLEOTIDE SEQUENCE [LARGE SCALE GENOMIC DNA]</scope>
    <source>
        <strain evidence="10 11">MAS</strain>
    </source>
</reference>
<evidence type="ECO:0000256" key="8">
    <source>
        <dbReference type="SAM" id="SignalP"/>
    </source>
</evidence>
<feature type="compositionally biased region" description="Polar residues" evidence="7">
    <location>
        <begin position="241"/>
        <end position="261"/>
    </location>
</feature>
<comment type="caution">
    <text evidence="10">The sequence shown here is derived from an EMBL/GenBank/DDBJ whole genome shotgun (WGS) entry which is preliminary data.</text>
</comment>
<evidence type="ECO:0000256" key="1">
    <source>
        <dbReference type="ARBA" id="ARBA00000707"/>
    </source>
</evidence>
<feature type="chain" id="PRO_5001813927" description="ubiquitinyl hydrolase 1" evidence="8">
    <location>
        <begin position="20"/>
        <end position="844"/>
    </location>
</feature>
<comment type="catalytic activity">
    <reaction evidence="1">
        <text>Thiol-dependent hydrolysis of ester, thioester, amide, peptide and isopeptide bonds formed by the C-terminal Gly of ubiquitin (a 76-residue protein attached to proteins as an intracellular targeting signal).</text>
        <dbReference type="EC" id="3.4.19.12"/>
    </reaction>
</comment>
<comment type="similarity">
    <text evidence="3">Belongs to the MINDY deubiquitinase family. FAM188 subfamily.</text>
</comment>
<dbReference type="PANTHER" id="PTHR12473:SF8">
    <property type="entry name" value="UBIQUITIN CARBOXYL-TERMINAL HYDROLASE MINDY-4-RELATED"/>
    <property type="match status" value="1"/>
</dbReference>
<dbReference type="EMBL" id="AEXC02002289">
    <property type="protein sequence ID" value="KFH06355.1"/>
    <property type="molecule type" value="Genomic_DNA"/>
</dbReference>
<dbReference type="Proteomes" id="UP000028821">
    <property type="component" value="Unassembled WGS sequence"/>
</dbReference>
<name>A0A086Q173_TOXGO</name>
<evidence type="ECO:0000256" key="6">
    <source>
        <dbReference type="ARBA" id="ARBA00033208"/>
    </source>
</evidence>
<dbReference type="InterPro" id="IPR003903">
    <property type="entry name" value="UIM_dom"/>
</dbReference>
<dbReference type="InterPro" id="IPR025257">
    <property type="entry name" value="MINDY-3/4_CD"/>
</dbReference>
<dbReference type="PANTHER" id="PTHR12473">
    <property type="entry name" value="UBIQUITIN CARBOXYL-TERMINAL HYDROLASE MINDY-4-RELATED"/>
    <property type="match status" value="1"/>
</dbReference>
<dbReference type="Gene3D" id="1.10.238.10">
    <property type="entry name" value="EF-hand"/>
    <property type="match status" value="1"/>
</dbReference>
<accession>A0A086Q173</accession>
<keyword evidence="5" id="KW-0833">Ubl conjugation pathway</keyword>
<dbReference type="GO" id="GO:0006508">
    <property type="term" value="P:proteolysis"/>
    <property type="evidence" value="ECO:0007669"/>
    <property type="project" value="UniProtKB-KW"/>
</dbReference>
<keyword evidence="8" id="KW-0732">Signal</keyword>
<dbReference type="VEuPathDB" id="ToxoDB:TGMAS_286800"/>
<feature type="region of interest" description="Disordered" evidence="7">
    <location>
        <begin position="232"/>
        <end position="280"/>
    </location>
</feature>
<evidence type="ECO:0000313" key="11">
    <source>
        <dbReference type="Proteomes" id="UP000028821"/>
    </source>
</evidence>
<dbReference type="GO" id="GO:0004843">
    <property type="term" value="F:cysteine-type deubiquitinase activity"/>
    <property type="evidence" value="ECO:0007669"/>
    <property type="project" value="UniProtKB-EC"/>
</dbReference>
<evidence type="ECO:0000256" key="4">
    <source>
        <dbReference type="ARBA" id="ARBA00012759"/>
    </source>
</evidence>
<evidence type="ECO:0000256" key="3">
    <source>
        <dbReference type="ARBA" id="ARBA00011074"/>
    </source>
</evidence>
<evidence type="ECO:0000313" key="10">
    <source>
        <dbReference type="EMBL" id="KFH06355.1"/>
    </source>
</evidence>
<feature type="region of interest" description="Disordered" evidence="7">
    <location>
        <begin position="434"/>
        <end position="459"/>
    </location>
</feature>
<proteinExistence type="inferred from homology"/>
<feature type="domain" description="Deubiquitinating enzyme MINDY-3/4 conserved" evidence="9">
    <location>
        <begin position="374"/>
        <end position="757"/>
    </location>
</feature>
<evidence type="ECO:0000259" key="9">
    <source>
        <dbReference type="SMART" id="SM01174"/>
    </source>
</evidence>
<protein>
    <recommendedName>
        <fullName evidence="4">ubiquitinyl hydrolase 1</fullName>
        <ecNumber evidence="4">3.4.19.12</ecNumber>
    </recommendedName>
    <alternativeName>
        <fullName evidence="6">Deubiquitinating enzyme MINDY-3</fullName>
    </alternativeName>
</protein>
<dbReference type="OrthoDB" id="10263628at2759"/>
<gene>
    <name evidence="10" type="ORF">TGMAS_286800</name>
</gene>
<dbReference type="AlphaFoldDB" id="A0A086Q173"/>
<organism evidence="10 11">
    <name type="scientific">Toxoplasma gondii MAS</name>
    <dbReference type="NCBI Taxonomy" id="943118"/>
    <lineage>
        <taxon>Eukaryota</taxon>
        <taxon>Sar</taxon>
        <taxon>Alveolata</taxon>
        <taxon>Apicomplexa</taxon>
        <taxon>Conoidasida</taxon>
        <taxon>Coccidia</taxon>
        <taxon>Eucoccidiorida</taxon>
        <taxon>Eimeriorina</taxon>
        <taxon>Sarcocystidae</taxon>
        <taxon>Toxoplasma</taxon>
    </lineage>
</organism>
<dbReference type="SUPFAM" id="SSF47473">
    <property type="entry name" value="EF-hand"/>
    <property type="match status" value="1"/>
</dbReference>
<dbReference type="InterPro" id="IPR011992">
    <property type="entry name" value="EF-hand-dom_pair"/>
</dbReference>
<feature type="signal peptide" evidence="8">
    <location>
        <begin position="1"/>
        <end position="19"/>
    </location>
</feature>
<dbReference type="GO" id="GO:0071108">
    <property type="term" value="P:protein K48-linked deubiquitination"/>
    <property type="evidence" value="ECO:0007669"/>
    <property type="project" value="InterPro"/>
</dbReference>
<evidence type="ECO:0000256" key="5">
    <source>
        <dbReference type="ARBA" id="ARBA00022786"/>
    </source>
</evidence>
<evidence type="ECO:0000256" key="2">
    <source>
        <dbReference type="ARBA" id="ARBA00002107"/>
    </source>
</evidence>
<evidence type="ECO:0000256" key="7">
    <source>
        <dbReference type="SAM" id="MobiDB-lite"/>
    </source>
</evidence>
<sequence>MPRLCLLPSFSLFFFLSLDLPPPPSPFLLPSSPPPSLSPFSSFAAMPAFADEEAELQEAIRLSLCELEPSVSDGLPHAELATSAQAAGAREERLALDEDAELQRAIQDSLLSASSQPLASRPPLPPLSRREACDLTWLGEHSPTSAHAESALPLCASLAPEDDVSELLLPRSRLSQKNARDRCRPPAGWELEEEAELASFSRTLAEALQAPSASRSPDGCLHCGAAWGVLEDPNAREGDSSHQGAAQACATSPASEASTDNGGEETGEGQSRGGREGGESRSAASVARASLCRACERACVGGAVLRSVPAEKGEPASSALREEFFSSLAPLDRQLVRRLVGRVFGLGASRSIGVEDIVRWFNHPFLFASEAPSSRLPDDCRDSSGFSSSCCPWGLVQFHGGPCGLLASVQCFLLRALFFSPSRAKRYTSILQSYSSSSPSSSSSSSSSSPSSSSSSSASRCRNGELRLNAECVSLAPLTRTQGHALVEALAAILFQTTEKSRYFVAVADLDVAALAGQARNVEIIHDASADDDLLVYALNVAVKEFDDVQEVMRFYWRFYKLLLQTPAALVSFLFSVVLTRGIDKVRADADAPDHPLLGLYGHCNQELVNLLLQGAGTSNVWDGDKCLGADRDSGAETVLGGIRKRPLVGFLTEMEALRYCEVGDRYKHPHYPLWVLGSGNHYTTLFCRDLLAAALGASRQAEMEAQAAFKAIDQENNTYIFAQQLRPLLDLLGQAHLEAEARGTMGAADGVVLWSEFLAWYTRLIVGMKAARGEMDIEAPRRFAVYMYDGQRPPGPSVRRYLVELQDADFRHAQADACEVARLLWTRWPAAVVTELPLLPLVE</sequence>
<dbReference type="SMART" id="SM01174">
    <property type="entry name" value="DUF4205"/>
    <property type="match status" value="1"/>
</dbReference>